<evidence type="ECO:0000256" key="3">
    <source>
        <dbReference type="ARBA" id="ARBA00022448"/>
    </source>
</evidence>
<evidence type="ECO:0000256" key="2">
    <source>
        <dbReference type="ARBA" id="ARBA00005887"/>
    </source>
</evidence>
<sequence>MIFIMIPGLGLFYAGLAEQKNAMTMLHTCLLMFAVIVLQWTLFGYTIAFSDTSSSSVIGDLKYAMLLDTMHSANKLIPTIPNSLWALYQLMAAAITPGLWIGAVAGRMRILPTLVFGVLWSTFVYDVAAYSVFGVNGWLHKMDVLDYAGGTVVHLTAGCTAVVLALVVGKRIDYGKREYSNSSPAYVYIGTALLWFLEHTRTALLLVIEQQVLASLDYNLIYRRKSLPSVNKLRSWEQLNSLSSHFPRFFQSWKQP</sequence>
<dbReference type="InterPro" id="IPR001905">
    <property type="entry name" value="Ammonium_transpt"/>
</dbReference>
<evidence type="ECO:0000256" key="1">
    <source>
        <dbReference type="ARBA" id="ARBA00004141"/>
    </source>
</evidence>
<keyword evidence="7" id="KW-0924">Ammonia transport</keyword>
<organism evidence="10 11">
    <name type="scientific">Rhizoclosmatium globosum</name>
    <dbReference type="NCBI Taxonomy" id="329046"/>
    <lineage>
        <taxon>Eukaryota</taxon>
        <taxon>Fungi</taxon>
        <taxon>Fungi incertae sedis</taxon>
        <taxon>Chytridiomycota</taxon>
        <taxon>Chytridiomycota incertae sedis</taxon>
        <taxon>Chytridiomycetes</taxon>
        <taxon>Chytridiales</taxon>
        <taxon>Chytriomycetaceae</taxon>
        <taxon>Rhizoclosmatium</taxon>
    </lineage>
</organism>
<gene>
    <name evidence="10" type="ORF">BCR33DRAFT_567550</name>
</gene>
<keyword evidence="6 8" id="KW-0472">Membrane</keyword>
<feature type="transmembrane region" description="Helical" evidence="8">
    <location>
        <begin position="113"/>
        <end position="135"/>
    </location>
</feature>
<evidence type="ECO:0000256" key="8">
    <source>
        <dbReference type="SAM" id="Phobius"/>
    </source>
</evidence>
<reference evidence="10 11" key="1">
    <citation type="submission" date="2016-07" db="EMBL/GenBank/DDBJ databases">
        <title>Pervasive Adenine N6-methylation of Active Genes in Fungi.</title>
        <authorList>
            <consortium name="DOE Joint Genome Institute"/>
            <person name="Mondo S.J."/>
            <person name="Dannebaum R.O."/>
            <person name="Kuo R.C."/>
            <person name="Labutti K."/>
            <person name="Haridas S."/>
            <person name="Kuo A."/>
            <person name="Salamov A."/>
            <person name="Ahrendt S.R."/>
            <person name="Lipzen A."/>
            <person name="Sullivan W."/>
            <person name="Andreopoulos W.B."/>
            <person name="Clum A."/>
            <person name="Lindquist E."/>
            <person name="Daum C."/>
            <person name="Ramamoorthy G.K."/>
            <person name="Gryganskyi A."/>
            <person name="Culley D."/>
            <person name="Magnuson J.K."/>
            <person name="James T.Y."/>
            <person name="O'Malley M.A."/>
            <person name="Stajich J.E."/>
            <person name="Spatafora J.W."/>
            <person name="Visel A."/>
            <person name="Grigoriev I.V."/>
        </authorList>
    </citation>
    <scope>NUCLEOTIDE SEQUENCE [LARGE SCALE GENOMIC DNA]</scope>
    <source>
        <strain evidence="10 11">JEL800</strain>
    </source>
</reference>
<dbReference type="PANTHER" id="PTHR43029">
    <property type="entry name" value="AMMONIUM TRANSPORTER MEP2"/>
    <property type="match status" value="1"/>
</dbReference>
<dbReference type="SUPFAM" id="SSF111352">
    <property type="entry name" value="Ammonium transporter"/>
    <property type="match status" value="1"/>
</dbReference>
<evidence type="ECO:0000313" key="10">
    <source>
        <dbReference type="EMBL" id="ORY30292.1"/>
    </source>
</evidence>
<comment type="subcellular location">
    <subcellularLocation>
        <location evidence="1">Membrane</location>
        <topology evidence="1">Multi-pass membrane protein</topology>
    </subcellularLocation>
</comment>
<evidence type="ECO:0000313" key="11">
    <source>
        <dbReference type="Proteomes" id="UP000193642"/>
    </source>
</evidence>
<evidence type="ECO:0000256" key="5">
    <source>
        <dbReference type="ARBA" id="ARBA00022989"/>
    </source>
</evidence>
<dbReference type="AlphaFoldDB" id="A0A1Y2B625"/>
<dbReference type="InterPro" id="IPR024041">
    <property type="entry name" value="NH4_transpt_AmtB-like_dom"/>
</dbReference>
<dbReference type="STRING" id="329046.A0A1Y2B625"/>
<dbReference type="Proteomes" id="UP000193642">
    <property type="component" value="Unassembled WGS sequence"/>
</dbReference>
<protein>
    <submittedName>
        <fullName evidence="10">Rh-like protein/ammonium transporter</fullName>
    </submittedName>
</protein>
<feature type="transmembrane region" description="Helical" evidence="8">
    <location>
        <begin position="147"/>
        <end position="167"/>
    </location>
</feature>
<keyword evidence="4 8" id="KW-0812">Transmembrane</keyword>
<evidence type="ECO:0000256" key="6">
    <source>
        <dbReference type="ARBA" id="ARBA00023136"/>
    </source>
</evidence>
<evidence type="ECO:0000256" key="7">
    <source>
        <dbReference type="ARBA" id="ARBA00023177"/>
    </source>
</evidence>
<feature type="transmembrane region" description="Helical" evidence="8">
    <location>
        <begin position="29"/>
        <end position="48"/>
    </location>
</feature>
<feature type="domain" description="Ammonium transporter AmtB-like" evidence="9">
    <location>
        <begin position="2"/>
        <end position="196"/>
    </location>
</feature>
<name>A0A1Y2B625_9FUNG</name>
<proteinExistence type="inferred from homology"/>
<evidence type="ECO:0000256" key="4">
    <source>
        <dbReference type="ARBA" id="ARBA00022692"/>
    </source>
</evidence>
<dbReference type="PANTHER" id="PTHR43029:SF10">
    <property type="entry name" value="AMMONIUM TRANSPORTER MEP2"/>
    <property type="match status" value="1"/>
</dbReference>
<comment type="similarity">
    <text evidence="2">Belongs to the ammonia transporter channel (TC 1.A.11.2) family.</text>
</comment>
<feature type="transmembrane region" description="Helical" evidence="8">
    <location>
        <begin position="85"/>
        <end position="106"/>
    </location>
</feature>
<dbReference type="OrthoDB" id="534912at2759"/>
<accession>A0A1Y2B625</accession>
<keyword evidence="5 8" id="KW-1133">Transmembrane helix</keyword>
<evidence type="ECO:0000259" key="9">
    <source>
        <dbReference type="Pfam" id="PF00909"/>
    </source>
</evidence>
<comment type="caution">
    <text evidence="10">The sequence shown here is derived from an EMBL/GenBank/DDBJ whole genome shotgun (WGS) entry which is preliminary data.</text>
</comment>
<keyword evidence="11" id="KW-1185">Reference proteome</keyword>
<dbReference type="GO" id="GO:0008519">
    <property type="term" value="F:ammonium channel activity"/>
    <property type="evidence" value="ECO:0007669"/>
    <property type="project" value="InterPro"/>
</dbReference>
<keyword evidence="3" id="KW-0813">Transport</keyword>
<dbReference type="EMBL" id="MCGO01000083">
    <property type="protein sequence ID" value="ORY30292.1"/>
    <property type="molecule type" value="Genomic_DNA"/>
</dbReference>
<dbReference type="Gene3D" id="1.10.3430.10">
    <property type="entry name" value="Ammonium transporter AmtB like domains"/>
    <property type="match status" value="1"/>
</dbReference>
<dbReference type="PROSITE" id="PS01219">
    <property type="entry name" value="AMMONIUM_TRANSP"/>
    <property type="match status" value="1"/>
</dbReference>
<dbReference type="InterPro" id="IPR029020">
    <property type="entry name" value="Ammonium/urea_transptr"/>
</dbReference>
<dbReference type="GO" id="GO:0005886">
    <property type="term" value="C:plasma membrane"/>
    <property type="evidence" value="ECO:0007669"/>
    <property type="project" value="TreeGrafter"/>
</dbReference>
<dbReference type="Pfam" id="PF00909">
    <property type="entry name" value="Ammonium_transp"/>
    <property type="match status" value="1"/>
</dbReference>
<dbReference type="InterPro" id="IPR018047">
    <property type="entry name" value="Ammonium_transpt_CS"/>
</dbReference>